<dbReference type="SUPFAM" id="SSF55781">
    <property type="entry name" value="GAF domain-like"/>
    <property type="match status" value="1"/>
</dbReference>
<dbReference type="PROSITE" id="PS51077">
    <property type="entry name" value="HTH_ICLR"/>
    <property type="match status" value="1"/>
</dbReference>
<dbReference type="GO" id="GO:0003700">
    <property type="term" value="F:DNA-binding transcription factor activity"/>
    <property type="evidence" value="ECO:0007669"/>
    <property type="project" value="TreeGrafter"/>
</dbReference>
<dbReference type="GO" id="GO:0003677">
    <property type="term" value="F:DNA binding"/>
    <property type="evidence" value="ECO:0007669"/>
    <property type="project" value="UniProtKB-KW"/>
</dbReference>
<evidence type="ECO:0000313" key="7">
    <source>
        <dbReference type="Proteomes" id="UP000606172"/>
    </source>
</evidence>
<dbReference type="PROSITE" id="PS51078">
    <property type="entry name" value="ICLR_ED"/>
    <property type="match status" value="1"/>
</dbReference>
<sequence length="252" mass="27238">MSQSLGRGLAILGELAEGGRSLDDLAGRLGVHKTTVLRLLRALEDKRFVYRDPGHRYHLGSALFALSSRALEQRGVRGTAAPHLGRLSDSTGQTVHLGAYEDGEAVYIDKYDSRHPVRMYSRIGLRMPLHCTAIGKVLLADLPERERRRVAGSIEYTKFTANTIGGPEEFLAVLARVADQGYAVDHAEHETFINCVAAPVRDASGSVVAAASISVPDVVLPYEQVIALLPDLIATSRAISADCGWDPARTTP</sequence>
<evidence type="ECO:0000256" key="1">
    <source>
        <dbReference type="ARBA" id="ARBA00023015"/>
    </source>
</evidence>
<evidence type="ECO:0000259" key="4">
    <source>
        <dbReference type="PROSITE" id="PS51077"/>
    </source>
</evidence>
<keyword evidence="3" id="KW-0804">Transcription</keyword>
<dbReference type="CDD" id="cd00090">
    <property type="entry name" value="HTH_ARSR"/>
    <property type="match status" value="1"/>
</dbReference>
<dbReference type="Pfam" id="PF09339">
    <property type="entry name" value="HTH_IclR"/>
    <property type="match status" value="1"/>
</dbReference>
<evidence type="ECO:0000313" key="6">
    <source>
        <dbReference type="EMBL" id="GII95939.1"/>
    </source>
</evidence>
<dbReference type="InterPro" id="IPR014757">
    <property type="entry name" value="Tscrpt_reg_IclR_C"/>
</dbReference>
<gene>
    <name evidence="6" type="ORF">Ssi02_61700</name>
</gene>
<dbReference type="PANTHER" id="PTHR30136">
    <property type="entry name" value="HELIX-TURN-HELIX TRANSCRIPTIONAL REGULATOR, ICLR FAMILY"/>
    <property type="match status" value="1"/>
</dbReference>
<dbReference type="SMART" id="SM00346">
    <property type="entry name" value="HTH_ICLR"/>
    <property type="match status" value="1"/>
</dbReference>
<dbReference type="RefSeq" id="WP_204030974.1">
    <property type="nucleotide sequence ID" value="NZ_BOOW01000040.1"/>
</dbReference>
<dbReference type="Proteomes" id="UP000606172">
    <property type="component" value="Unassembled WGS sequence"/>
</dbReference>
<dbReference type="InterPro" id="IPR011991">
    <property type="entry name" value="ArsR-like_HTH"/>
</dbReference>
<evidence type="ECO:0000259" key="5">
    <source>
        <dbReference type="PROSITE" id="PS51078"/>
    </source>
</evidence>
<dbReference type="InterPro" id="IPR036390">
    <property type="entry name" value="WH_DNA-bd_sf"/>
</dbReference>
<reference evidence="6" key="1">
    <citation type="submission" date="2021-01" db="EMBL/GenBank/DDBJ databases">
        <title>Whole genome shotgun sequence of Sinosporangium siamense NBRC 109515.</title>
        <authorList>
            <person name="Komaki H."/>
            <person name="Tamura T."/>
        </authorList>
    </citation>
    <scope>NUCLEOTIDE SEQUENCE</scope>
    <source>
        <strain evidence="6">NBRC 109515</strain>
    </source>
</reference>
<dbReference type="Gene3D" id="1.10.10.10">
    <property type="entry name" value="Winged helix-like DNA-binding domain superfamily/Winged helix DNA-binding domain"/>
    <property type="match status" value="1"/>
</dbReference>
<protein>
    <submittedName>
        <fullName evidence="6">IclR family transcriptional regulator</fullName>
    </submittedName>
</protein>
<dbReference type="InterPro" id="IPR050707">
    <property type="entry name" value="HTH_MetabolicPath_Reg"/>
</dbReference>
<proteinExistence type="predicted"/>
<dbReference type="PANTHER" id="PTHR30136:SF24">
    <property type="entry name" value="HTH-TYPE TRANSCRIPTIONAL REPRESSOR ALLR"/>
    <property type="match status" value="1"/>
</dbReference>
<dbReference type="InterPro" id="IPR029016">
    <property type="entry name" value="GAF-like_dom_sf"/>
</dbReference>
<feature type="domain" description="IclR-ED" evidence="5">
    <location>
        <begin position="62"/>
        <end position="245"/>
    </location>
</feature>
<evidence type="ECO:0000256" key="2">
    <source>
        <dbReference type="ARBA" id="ARBA00023125"/>
    </source>
</evidence>
<dbReference type="InterPro" id="IPR005471">
    <property type="entry name" value="Tscrpt_reg_IclR_N"/>
</dbReference>
<dbReference type="InterPro" id="IPR036388">
    <property type="entry name" value="WH-like_DNA-bd_sf"/>
</dbReference>
<keyword evidence="2" id="KW-0238">DNA-binding</keyword>
<dbReference type="GO" id="GO:0045892">
    <property type="term" value="P:negative regulation of DNA-templated transcription"/>
    <property type="evidence" value="ECO:0007669"/>
    <property type="project" value="TreeGrafter"/>
</dbReference>
<organism evidence="6 7">
    <name type="scientific">Sinosporangium siamense</name>
    <dbReference type="NCBI Taxonomy" id="1367973"/>
    <lineage>
        <taxon>Bacteria</taxon>
        <taxon>Bacillati</taxon>
        <taxon>Actinomycetota</taxon>
        <taxon>Actinomycetes</taxon>
        <taxon>Streptosporangiales</taxon>
        <taxon>Streptosporangiaceae</taxon>
        <taxon>Sinosporangium</taxon>
    </lineage>
</organism>
<keyword evidence="1" id="KW-0805">Transcription regulation</keyword>
<comment type="caution">
    <text evidence="6">The sequence shown here is derived from an EMBL/GenBank/DDBJ whole genome shotgun (WGS) entry which is preliminary data.</text>
</comment>
<name>A0A919RNX5_9ACTN</name>
<dbReference type="Gene3D" id="3.30.450.40">
    <property type="match status" value="1"/>
</dbReference>
<dbReference type="SUPFAM" id="SSF46785">
    <property type="entry name" value="Winged helix' DNA-binding domain"/>
    <property type="match status" value="1"/>
</dbReference>
<evidence type="ECO:0000256" key="3">
    <source>
        <dbReference type="ARBA" id="ARBA00023163"/>
    </source>
</evidence>
<dbReference type="Pfam" id="PF01614">
    <property type="entry name" value="IclR_C"/>
    <property type="match status" value="1"/>
</dbReference>
<accession>A0A919RNX5</accession>
<feature type="domain" description="HTH iclR-type" evidence="4">
    <location>
        <begin position="2"/>
        <end position="61"/>
    </location>
</feature>
<keyword evidence="7" id="KW-1185">Reference proteome</keyword>
<dbReference type="EMBL" id="BOOW01000040">
    <property type="protein sequence ID" value="GII95939.1"/>
    <property type="molecule type" value="Genomic_DNA"/>
</dbReference>
<dbReference type="AlphaFoldDB" id="A0A919RNX5"/>